<evidence type="ECO:0000313" key="2">
    <source>
        <dbReference type="EMBL" id="PKY07755.1"/>
    </source>
</evidence>
<accession>A0A2I1DD30</accession>
<feature type="signal peptide" evidence="1">
    <location>
        <begin position="1"/>
        <end position="15"/>
    </location>
</feature>
<keyword evidence="1" id="KW-0732">Signal</keyword>
<keyword evidence="3" id="KW-1185">Reference proteome</keyword>
<dbReference type="RefSeq" id="XP_024696349.1">
    <property type="nucleotide sequence ID" value="XM_024832949.1"/>
</dbReference>
<feature type="chain" id="PRO_5014148805" description="Secreted protein" evidence="1">
    <location>
        <begin position="16"/>
        <end position="92"/>
    </location>
</feature>
<evidence type="ECO:0000313" key="3">
    <source>
        <dbReference type="Proteomes" id="UP000234254"/>
    </source>
</evidence>
<dbReference type="GeneID" id="36540473"/>
<name>A0A2I1DD30_ASPC2</name>
<evidence type="ECO:0008006" key="4">
    <source>
        <dbReference type="Google" id="ProtNLM"/>
    </source>
</evidence>
<reference evidence="2" key="1">
    <citation type="submission" date="2016-12" db="EMBL/GenBank/DDBJ databases">
        <title>The genomes of Aspergillus section Nigri reveals drivers in fungal speciation.</title>
        <authorList>
            <consortium name="DOE Joint Genome Institute"/>
            <person name="Vesth T.C."/>
            <person name="Nybo J."/>
            <person name="Theobald S."/>
            <person name="Brandl J."/>
            <person name="Frisvad J.C."/>
            <person name="Nielsen K.F."/>
            <person name="Lyhne E.K."/>
            <person name="Kogle M.E."/>
            <person name="Kuo A."/>
            <person name="Riley R."/>
            <person name="Clum A."/>
            <person name="Nolan M."/>
            <person name="Lipzen A."/>
            <person name="Salamov A."/>
            <person name="Henrissat B."/>
            <person name="Wiebenga A."/>
            <person name="De vries R.P."/>
            <person name="Grigoriev I.V."/>
            <person name="Mortensen U.H."/>
            <person name="Andersen M.R."/>
            <person name="Baker S.E."/>
        </authorList>
    </citation>
    <scope>NUCLEOTIDE SEQUENCE</scope>
    <source>
        <strain evidence="2">IBT 28561</strain>
    </source>
</reference>
<proteinExistence type="predicted"/>
<protein>
    <recommendedName>
        <fullName evidence="4">Secreted protein</fullName>
    </recommendedName>
</protein>
<dbReference type="Proteomes" id="UP000234254">
    <property type="component" value="Unassembled WGS sequence"/>
</dbReference>
<gene>
    <name evidence="2" type="ORF">P168DRAFT_1806</name>
</gene>
<dbReference type="VEuPathDB" id="FungiDB:P168DRAFT_1806"/>
<comment type="caution">
    <text evidence="2">The sequence shown here is derived from an EMBL/GenBank/DDBJ whole genome shotgun (WGS) entry which is preliminary data.</text>
</comment>
<dbReference type="EMBL" id="MSFM01000001">
    <property type="protein sequence ID" value="PKY07755.1"/>
    <property type="molecule type" value="Genomic_DNA"/>
</dbReference>
<dbReference type="AlphaFoldDB" id="A0A2I1DD30"/>
<evidence type="ECO:0000256" key="1">
    <source>
        <dbReference type="SAM" id="SignalP"/>
    </source>
</evidence>
<sequence length="92" mass="10949">MFPFLFLYFVDLTYSFSFSIMCFYDDDTNRLCPLSFVFLSSSRRQYLQPKLPSLKRNDHGRGGRNHDGSFFSLLSFFRVYVVYSPVFPNRLD</sequence>
<organism evidence="2 3">
    <name type="scientific">Aspergillus campestris (strain IBT 28561)</name>
    <dbReference type="NCBI Taxonomy" id="1392248"/>
    <lineage>
        <taxon>Eukaryota</taxon>
        <taxon>Fungi</taxon>
        <taxon>Dikarya</taxon>
        <taxon>Ascomycota</taxon>
        <taxon>Pezizomycotina</taxon>
        <taxon>Eurotiomycetes</taxon>
        <taxon>Eurotiomycetidae</taxon>
        <taxon>Eurotiales</taxon>
        <taxon>Aspergillaceae</taxon>
        <taxon>Aspergillus</taxon>
        <taxon>Aspergillus subgen. Circumdati</taxon>
    </lineage>
</organism>